<name>A0A1J4J4L6_9EUKA</name>
<accession>A0A1J4J4L6</accession>
<evidence type="ECO:0000313" key="3">
    <source>
        <dbReference type="EMBL" id="OHS94290.1"/>
    </source>
</evidence>
<keyword evidence="1" id="KW-0472">Membrane</keyword>
<dbReference type="RefSeq" id="XP_068347427.1">
    <property type="nucleotide sequence ID" value="XM_068512683.1"/>
</dbReference>
<evidence type="ECO:0000256" key="2">
    <source>
        <dbReference type="SAM" id="SignalP"/>
    </source>
</evidence>
<gene>
    <name evidence="3" type="ORF">TRFO_39497</name>
</gene>
<keyword evidence="1" id="KW-1133">Transmembrane helix</keyword>
<evidence type="ECO:0000256" key="1">
    <source>
        <dbReference type="SAM" id="Phobius"/>
    </source>
</evidence>
<dbReference type="Proteomes" id="UP000179807">
    <property type="component" value="Unassembled WGS sequence"/>
</dbReference>
<feature type="signal peptide" evidence="2">
    <location>
        <begin position="1"/>
        <end position="16"/>
    </location>
</feature>
<evidence type="ECO:0008006" key="5">
    <source>
        <dbReference type="Google" id="ProtNLM"/>
    </source>
</evidence>
<reference evidence="3" key="1">
    <citation type="submission" date="2016-10" db="EMBL/GenBank/DDBJ databases">
        <authorList>
            <person name="Benchimol M."/>
            <person name="Almeida L.G."/>
            <person name="Vasconcelos A.T."/>
            <person name="Perreira-Neves A."/>
            <person name="Rosa I.A."/>
            <person name="Tasca T."/>
            <person name="Bogo M.R."/>
            <person name="de Souza W."/>
        </authorList>
    </citation>
    <scope>NUCLEOTIDE SEQUENCE [LARGE SCALE GENOMIC DNA]</scope>
    <source>
        <strain evidence="3">K</strain>
    </source>
</reference>
<feature type="chain" id="PRO_5012181865" description="Right handed beta helix domain-containing protein" evidence="2">
    <location>
        <begin position="17"/>
        <end position="676"/>
    </location>
</feature>
<feature type="transmembrane region" description="Helical" evidence="1">
    <location>
        <begin position="595"/>
        <end position="617"/>
    </location>
</feature>
<keyword evidence="1" id="KW-0812">Transmembrane</keyword>
<keyword evidence="4" id="KW-1185">Reference proteome</keyword>
<comment type="caution">
    <text evidence="3">The sequence shown here is derived from an EMBL/GenBank/DDBJ whole genome shotgun (WGS) entry which is preliminary data.</text>
</comment>
<dbReference type="GeneID" id="94847387"/>
<proteinExistence type="predicted"/>
<protein>
    <recommendedName>
        <fullName evidence="5">Right handed beta helix domain-containing protein</fullName>
    </recommendedName>
</protein>
<keyword evidence="2" id="KW-0732">Signal</keyword>
<dbReference type="AlphaFoldDB" id="A0A1J4J4L6"/>
<dbReference type="EMBL" id="MLAK01001329">
    <property type="protein sequence ID" value="OHS94290.1"/>
    <property type="molecule type" value="Genomic_DNA"/>
</dbReference>
<sequence>MNVFLFILNLIYTVEFQDLPKIDQPIPAPKSDYNWTNQFVEYQSYFLESASVVINFSSFQHMSCMQLGGAIYLASTRFISSMSTWTNCSSKSGGAIFATTSTIHFYDAHFDFCRAFIQGGVCAFYSNTIISMFYCRFRSNHADELCGAVLIDEADDVLFFTHDFSHNSAGEVSGSIGIFDVKSVIIYNTTISSCVSGRHQTDIDSGDFYPNSKMMKKSSDNLKLNEMKTNENNTNDLYSNNLKSHIKDWNLKSQQQNNKKSIFTDVKSFRKKTFSGAAAGLIVNTNYVMIEKCQFTKNTVIRDSEKSPNNQGIDFYFSRVGLIEMSNSTLSIPLENSFYFDQVQHKIILKTVIDGNKSFPTWAATETFSQIPIKTVGNDDDDEIINNVEPTLPPGYKTIHLPPQRTRQPAPTIDLADPNFNIEVPTRLSLPWASPTKSPARSIIPTKSPSPSLKKGFSFSISLSFSQIKTYSFTLVLEEITVVSYSFGFYTTISLQPSYFPVISYFYAKDENESQESTEEEEKEIRVISTNEYETISYTRSLRELVFITQSYTRIMIESHRQLYIPIEVFSNSPIGVFVQVVDEVQRRKFTNSSIIGITCGSALVLFLIAGAVSYVVRRRKEDELSSSEISESNWYIINPETNNHSLTRTITDRSNTKTDDKITYNYYPEDHDIWM</sequence>
<evidence type="ECO:0000313" key="4">
    <source>
        <dbReference type="Proteomes" id="UP000179807"/>
    </source>
</evidence>
<organism evidence="3 4">
    <name type="scientific">Tritrichomonas foetus</name>
    <dbReference type="NCBI Taxonomy" id="1144522"/>
    <lineage>
        <taxon>Eukaryota</taxon>
        <taxon>Metamonada</taxon>
        <taxon>Parabasalia</taxon>
        <taxon>Tritrichomonadida</taxon>
        <taxon>Tritrichomonadidae</taxon>
        <taxon>Tritrichomonas</taxon>
    </lineage>
</organism>
<dbReference type="VEuPathDB" id="TrichDB:TRFO_39497"/>